<reference evidence="2" key="1">
    <citation type="submission" date="2018-05" db="EMBL/GenBank/DDBJ databases">
        <authorList>
            <person name="Lanie J.A."/>
            <person name="Ng W.-L."/>
            <person name="Kazmierczak K.M."/>
            <person name="Andrzejewski T.M."/>
            <person name="Davidsen T.M."/>
            <person name="Wayne K.J."/>
            <person name="Tettelin H."/>
            <person name="Glass J.I."/>
            <person name="Rusch D."/>
            <person name="Podicherti R."/>
            <person name="Tsui H.-C.T."/>
            <person name="Winkler M.E."/>
        </authorList>
    </citation>
    <scope>NUCLEOTIDE SEQUENCE</scope>
</reference>
<protein>
    <submittedName>
        <fullName evidence="2">Uncharacterized protein</fullName>
    </submittedName>
</protein>
<evidence type="ECO:0000313" key="2">
    <source>
        <dbReference type="EMBL" id="SVD88047.1"/>
    </source>
</evidence>
<feature type="region of interest" description="Disordered" evidence="1">
    <location>
        <begin position="1"/>
        <end position="24"/>
    </location>
</feature>
<accession>A0A382YXQ7</accession>
<dbReference type="AlphaFoldDB" id="A0A382YXQ7"/>
<feature type="compositionally biased region" description="Polar residues" evidence="1">
    <location>
        <begin position="1"/>
        <end position="10"/>
    </location>
</feature>
<evidence type="ECO:0000256" key="1">
    <source>
        <dbReference type="SAM" id="MobiDB-lite"/>
    </source>
</evidence>
<feature type="non-terminal residue" evidence="2">
    <location>
        <position position="1"/>
    </location>
</feature>
<sequence>SNAGATSNPHSRSRSFPEAARSHI</sequence>
<organism evidence="2">
    <name type="scientific">marine metagenome</name>
    <dbReference type="NCBI Taxonomy" id="408172"/>
    <lineage>
        <taxon>unclassified sequences</taxon>
        <taxon>metagenomes</taxon>
        <taxon>ecological metagenomes</taxon>
    </lineage>
</organism>
<proteinExistence type="predicted"/>
<name>A0A382YXQ7_9ZZZZ</name>
<dbReference type="EMBL" id="UINC01179389">
    <property type="protein sequence ID" value="SVD88047.1"/>
    <property type="molecule type" value="Genomic_DNA"/>
</dbReference>
<feature type="non-terminal residue" evidence="2">
    <location>
        <position position="24"/>
    </location>
</feature>
<gene>
    <name evidence="2" type="ORF">METZ01_LOCUS440901</name>
</gene>